<feature type="binding site" evidence="11">
    <location>
        <begin position="323"/>
        <end position="324"/>
    </location>
    <ligand>
        <name>S-adenosyl-L-methionine</name>
        <dbReference type="ChEBI" id="CHEBI:59789"/>
    </ligand>
</feature>
<dbReference type="PROSITE" id="PS51684">
    <property type="entry name" value="SAM_MT_TRM5_TYW2"/>
    <property type="match status" value="1"/>
</dbReference>
<name>A0A8K0JV62_LADFU</name>
<evidence type="ECO:0000313" key="16">
    <source>
        <dbReference type="Proteomes" id="UP000792457"/>
    </source>
</evidence>
<evidence type="ECO:0000256" key="8">
    <source>
        <dbReference type="ARBA" id="ARBA00023242"/>
    </source>
</evidence>
<gene>
    <name evidence="15" type="ORF">J437_LFUL002182</name>
</gene>
<evidence type="ECO:0000256" key="4">
    <source>
        <dbReference type="ARBA" id="ARBA00022679"/>
    </source>
</evidence>
<comment type="caution">
    <text evidence="15">The sequence shown here is derived from an EMBL/GenBank/DDBJ whole genome shotgun (WGS) entry which is preliminary data.</text>
</comment>
<dbReference type="InterPro" id="IPR030382">
    <property type="entry name" value="MeTrfase_TRM5/TYW2"/>
</dbReference>
<feature type="signal peptide" evidence="13">
    <location>
        <begin position="1"/>
        <end position="22"/>
    </location>
</feature>
<keyword evidence="2 11" id="KW-0963">Cytoplasm</keyword>
<evidence type="ECO:0000256" key="9">
    <source>
        <dbReference type="ARBA" id="ARBA00045951"/>
    </source>
</evidence>
<evidence type="ECO:0000313" key="15">
    <source>
        <dbReference type="EMBL" id="KAG8222447.1"/>
    </source>
</evidence>
<dbReference type="InterPro" id="IPR056743">
    <property type="entry name" value="TRM5-TYW2-like_MTfase"/>
</dbReference>
<dbReference type="Pfam" id="PF15679">
    <property type="entry name" value="DUF4665"/>
    <property type="match status" value="1"/>
</dbReference>
<dbReference type="GO" id="GO:0070901">
    <property type="term" value="P:mitochondrial tRNA methylation"/>
    <property type="evidence" value="ECO:0007669"/>
    <property type="project" value="TreeGrafter"/>
</dbReference>
<dbReference type="AlphaFoldDB" id="A0A8K0JV62"/>
<dbReference type="InterPro" id="IPR031389">
    <property type="entry name" value="RBIS"/>
</dbReference>
<reference evidence="15" key="1">
    <citation type="submission" date="2013-04" db="EMBL/GenBank/DDBJ databases">
        <authorList>
            <person name="Qu J."/>
            <person name="Murali S.C."/>
            <person name="Bandaranaike D."/>
            <person name="Bellair M."/>
            <person name="Blankenburg K."/>
            <person name="Chao H."/>
            <person name="Dinh H."/>
            <person name="Doddapaneni H."/>
            <person name="Downs B."/>
            <person name="Dugan-Rocha S."/>
            <person name="Elkadiri S."/>
            <person name="Gnanaolivu R.D."/>
            <person name="Hernandez B."/>
            <person name="Javaid M."/>
            <person name="Jayaseelan J.C."/>
            <person name="Lee S."/>
            <person name="Li M."/>
            <person name="Ming W."/>
            <person name="Munidasa M."/>
            <person name="Muniz J."/>
            <person name="Nguyen L."/>
            <person name="Ongeri F."/>
            <person name="Osuji N."/>
            <person name="Pu L.-L."/>
            <person name="Puazo M."/>
            <person name="Qu C."/>
            <person name="Quiroz J."/>
            <person name="Raj R."/>
            <person name="Weissenberger G."/>
            <person name="Xin Y."/>
            <person name="Zou X."/>
            <person name="Han Y."/>
            <person name="Richards S."/>
            <person name="Worley K."/>
            <person name="Muzny D."/>
            <person name="Gibbs R."/>
        </authorList>
    </citation>
    <scope>NUCLEOTIDE SEQUENCE</scope>
    <source>
        <strain evidence="15">Sampled in the wild</strain>
    </source>
</reference>
<keyword evidence="8 11" id="KW-0539">Nucleus</keyword>
<feature type="binding site" evidence="11">
    <location>
        <begin position="352"/>
        <end position="353"/>
    </location>
    <ligand>
        <name>S-adenosyl-L-methionine</name>
        <dbReference type="ChEBI" id="CHEBI:59789"/>
    </ligand>
</feature>
<evidence type="ECO:0000256" key="3">
    <source>
        <dbReference type="ARBA" id="ARBA00022603"/>
    </source>
</evidence>
<dbReference type="HAMAP" id="MF_03152">
    <property type="entry name" value="TRM5"/>
    <property type="match status" value="1"/>
</dbReference>
<dbReference type="PANTHER" id="PTHR23245:SF36">
    <property type="entry name" value="TRNA (GUANINE(37)-N1)-METHYLTRANSFERASE"/>
    <property type="match status" value="1"/>
</dbReference>
<dbReference type="InterPro" id="IPR056744">
    <property type="entry name" value="TRM5/TYW2-like_N"/>
</dbReference>
<dbReference type="GO" id="GO:0052906">
    <property type="term" value="F:tRNA (guanine(37)-N1)-methyltransferase activity"/>
    <property type="evidence" value="ECO:0007669"/>
    <property type="project" value="UniProtKB-UniRule"/>
</dbReference>
<accession>A0A8K0JV62</accession>
<dbReference type="EC" id="2.1.1.228" evidence="11"/>
<evidence type="ECO:0000256" key="1">
    <source>
        <dbReference type="ARBA" id="ARBA00009775"/>
    </source>
</evidence>
<evidence type="ECO:0000259" key="14">
    <source>
        <dbReference type="PROSITE" id="PS51684"/>
    </source>
</evidence>
<dbReference type="OrthoDB" id="408788at2759"/>
<dbReference type="Proteomes" id="UP000792457">
    <property type="component" value="Unassembled WGS sequence"/>
</dbReference>
<keyword evidence="3 11" id="KW-0489">Methyltransferase</keyword>
<comment type="similarity">
    <text evidence="1">Belongs to the class I-like SAM-binding methyltransferase superfamily. TRM5/TYW2 family.</text>
</comment>
<reference evidence="15" key="2">
    <citation type="submission" date="2017-10" db="EMBL/GenBank/DDBJ databases">
        <title>Ladona fulva Genome sequencing and assembly.</title>
        <authorList>
            <person name="Murali S."/>
            <person name="Richards S."/>
            <person name="Bandaranaike D."/>
            <person name="Bellair M."/>
            <person name="Blankenburg K."/>
            <person name="Chao H."/>
            <person name="Dinh H."/>
            <person name="Doddapaneni H."/>
            <person name="Dugan-Rocha S."/>
            <person name="Elkadiri S."/>
            <person name="Gnanaolivu R."/>
            <person name="Hernandez B."/>
            <person name="Skinner E."/>
            <person name="Javaid M."/>
            <person name="Lee S."/>
            <person name="Li M."/>
            <person name="Ming W."/>
            <person name="Munidasa M."/>
            <person name="Muniz J."/>
            <person name="Nguyen L."/>
            <person name="Hughes D."/>
            <person name="Osuji N."/>
            <person name="Pu L.-L."/>
            <person name="Puazo M."/>
            <person name="Qu C."/>
            <person name="Quiroz J."/>
            <person name="Raj R."/>
            <person name="Weissenberger G."/>
            <person name="Xin Y."/>
            <person name="Zou X."/>
            <person name="Han Y."/>
            <person name="Worley K."/>
            <person name="Muzny D."/>
            <person name="Gibbs R."/>
        </authorList>
    </citation>
    <scope>NUCLEOTIDE SEQUENCE</scope>
    <source>
        <strain evidence="15">Sampled in the wild</strain>
    </source>
</reference>
<organism evidence="15 16">
    <name type="scientific">Ladona fulva</name>
    <name type="common">Scarce chaser dragonfly</name>
    <name type="synonym">Libellula fulva</name>
    <dbReference type="NCBI Taxonomy" id="123851"/>
    <lineage>
        <taxon>Eukaryota</taxon>
        <taxon>Metazoa</taxon>
        <taxon>Ecdysozoa</taxon>
        <taxon>Arthropoda</taxon>
        <taxon>Hexapoda</taxon>
        <taxon>Insecta</taxon>
        <taxon>Pterygota</taxon>
        <taxon>Palaeoptera</taxon>
        <taxon>Odonata</taxon>
        <taxon>Epiprocta</taxon>
        <taxon>Anisoptera</taxon>
        <taxon>Libelluloidea</taxon>
        <taxon>Libellulidae</taxon>
        <taxon>Ladona</taxon>
    </lineage>
</organism>
<feature type="binding site" evidence="11">
    <location>
        <position position="390"/>
    </location>
    <ligand>
        <name>S-adenosyl-L-methionine</name>
        <dbReference type="ChEBI" id="CHEBI:59789"/>
    </ligand>
</feature>
<dbReference type="InterPro" id="IPR025792">
    <property type="entry name" value="tRNA_Gua_MeTrfase_euk"/>
</dbReference>
<dbReference type="GO" id="GO:0005634">
    <property type="term" value="C:nucleus"/>
    <property type="evidence" value="ECO:0007669"/>
    <property type="project" value="UniProtKB-SubCell"/>
</dbReference>
<dbReference type="PANTHER" id="PTHR23245">
    <property type="entry name" value="TRNA METHYLTRANSFERASE"/>
    <property type="match status" value="1"/>
</dbReference>
<keyword evidence="13" id="KW-0732">Signal</keyword>
<keyword evidence="7 11" id="KW-0496">Mitochondrion</keyword>
<dbReference type="InterPro" id="IPR029063">
    <property type="entry name" value="SAM-dependent_MTases_sf"/>
</dbReference>
<evidence type="ECO:0000256" key="5">
    <source>
        <dbReference type="ARBA" id="ARBA00022691"/>
    </source>
</evidence>
<feature type="domain" description="SAM-dependent methyltransferase TRM5/TYW2-type" evidence="14">
    <location>
        <begin position="194"/>
        <end position="476"/>
    </location>
</feature>
<dbReference type="EMBL" id="KZ308134">
    <property type="protein sequence ID" value="KAG8222447.1"/>
    <property type="molecule type" value="Genomic_DNA"/>
</dbReference>
<evidence type="ECO:0000256" key="7">
    <source>
        <dbReference type="ARBA" id="ARBA00023128"/>
    </source>
</evidence>
<keyword evidence="6 11" id="KW-0819">tRNA processing</keyword>
<dbReference type="GO" id="GO:0042254">
    <property type="term" value="P:ribosome biogenesis"/>
    <property type="evidence" value="ECO:0007669"/>
    <property type="project" value="InterPro"/>
</dbReference>
<comment type="function">
    <text evidence="9">Involved in mitochondrial tRNA methylation. Specifically methylates the N1 position of guanosine-37 in various tRNAs. Methylation is not dependent on the nature of the nucleoside 5' of the target nucleoside. This is the first step in the biosynthesis of wybutosine (yW), a modified base adjacent to the anticodon of tRNAs and required for accurate decoding.</text>
</comment>
<evidence type="ECO:0000256" key="6">
    <source>
        <dbReference type="ARBA" id="ARBA00022694"/>
    </source>
</evidence>
<evidence type="ECO:0000256" key="2">
    <source>
        <dbReference type="ARBA" id="ARBA00022490"/>
    </source>
</evidence>
<dbReference type="Gene3D" id="3.40.50.150">
    <property type="entry name" value="Vaccinia Virus protein VP39"/>
    <property type="match status" value="1"/>
</dbReference>
<comment type="function">
    <text evidence="11">Specifically methylates the N1 position of guanosine-37 in various cytoplasmic and mitochondrial tRNAs. Methylation is not dependent on the nature of the nucleoside 5' of the target nucleoside. This is the first step in the biosynthesis of wybutosine (yW), a modified base adjacent to the anticodon of tRNAs and required for accurate decoding.</text>
</comment>
<dbReference type="SUPFAM" id="SSF53335">
    <property type="entry name" value="S-adenosyl-L-methionine-dependent methyltransferases"/>
    <property type="match status" value="1"/>
</dbReference>
<comment type="similarity">
    <text evidence="11">Belongs to the TRM5 / TYW2 family.</text>
</comment>
<comment type="subcellular location">
    <subcellularLocation>
        <location evidence="11">Mitochondrion matrix</location>
    </subcellularLocation>
    <subcellularLocation>
        <location evidence="11">Nucleus</location>
    </subcellularLocation>
    <subcellularLocation>
        <location evidence="11">Cytoplasm</location>
    </subcellularLocation>
    <text evidence="11">Predominantly in the mitochondria and in the nucleus.</text>
</comment>
<dbReference type="GO" id="GO:0005759">
    <property type="term" value="C:mitochondrial matrix"/>
    <property type="evidence" value="ECO:0007669"/>
    <property type="project" value="UniProtKB-SubCell"/>
</dbReference>
<feature type="binding site" evidence="11">
    <location>
        <position position="283"/>
    </location>
    <ligand>
        <name>S-adenosyl-L-methionine</name>
        <dbReference type="ChEBI" id="CHEBI:59789"/>
    </ligand>
</feature>
<dbReference type="Pfam" id="PF25133">
    <property type="entry name" value="TYW2_N_2"/>
    <property type="match status" value="1"/>
</dbReference>
<keyword evidence="5 11" id="KW-0949">S-adenosyl-L-methionine</keyword>
<evidence type="ECO:0000256" key="10">
    <source>
        <dbReference type="ARBA" id="ARBA00047783"/>
    </source>
</evidence>
<evidence type="ECO:0000256" key="12">
    <source>
        <dbReference type="SAM" id="MobiDB-lite"/>
    </source>
</evidence>
<comment type="catalytic activity">
    <reaction evidence="10 11">
        <text>guanosine(37) in tRNA + S-adenosyl-L-methionine = N(1)-methylguanosine(37) in tRNA + S-adenosyl-L-homocysteine + H(+)</text>
        <dbReference type="Rhea" id="RHEA:36899"/>
        <dbReference type="Rhea" id="RHEA-COMP:10145"/>
        <dbReference type="Rhea" id="RHEA-COMP:10147"/>
        <dbReference type="ChEBI" id="CHEBI:15378"/>
        <dbReference type="ChEBI" id="CHEBI:57856"/>
        <dbReference type="ChEBI" id="CHEBI:59789"/>
        <dbReference type="ChEBI" id="CHEBI:73542"/>
        <dbReference type="ChEBI" id="CHEBI:74269"/>
        <dbReference type="EC" id="2.1.1.228"/>
    </reaction>
</comment>
<feature type="chain" id="PRO_5035454531" description="tRNA (guanine(37)-N1)-methyltransferase" evidence="13">
    <location>
        <begin position="23"/>
        <end position="646"/>
    </location>
</feature>
<feature type="compositionally biased region" description="Basic and acidic residues" evidence="12">
    <location>
        <begin position="603"/>
        <end position="646"/>
    </location>
</feature>
<dbReference type="FunFam" id="3.30.300.110:FF:000001">
    <property type="entry name" value="tRNA (guanine(37)-N1)-methyltransferase"/>
    <property type="match status" value="1"/>
</dbReference>
<evidence type="ECO:0000256" key="13">
    <source>
        <dbReference type="SAM" id="SignalP"/>
    </source>
</evidence>
<keyword evidence="16" id="KW-1185">Reference proteome</keyword>
<keyword evidence="4 11" id="KW-0808">Transferase</keyword>
<proteinExistence type="inferred from homology"/>
<dbReference type="Gene3D" id="3.30.300.110">
    <property type="entry name" value="Met-10+ protein-like domains"/>
    <property type="match status" value="1"/>
</dbReference>
<comment type="subunit">
    <text evidence="11">Monomer.</text>
</comment>
<dbReference type="Pfam" id="PF02475">
    <property type="entry name" value="TRM5-TYW2_MTfase"/>
    <property type="match status" value="1"/>
</dbReference>
<sequence length="646" mass="73623">MFSRFRICYLLLKSSFTTLQEAEIVPYYRKECISNSRILFMPAINMVEENLLVPPKEVRGMKVFDRSLFSKTVIIPWLAIPVNLMVKCLKRYFLKLENLKPMQDLTEADEEILKEITMPSDNEEKRLFKKVYLNPAIVENYGDIDANDRAVLEKLGVTSKNFNRGTVALTYDNWRADELIKAVLPVEKGNLTSYSKIGHIVHVNLKEHLLDYKAIIGKILLDKVSGARTVVNKVDAIDNTYRNFQMELLAGEYDMKAQVRENRCVFEFDFSAVYWNPRLCTEHERILAFLSPSDVLFDVFAGVGPFSIPAARHRKCSMVYANDLNPESYRWLVRNASLNKVTSNNFKAFNKDGWKFIEEDVARALQERWEDTGKVVDGDDRSSKMHVAMNLPGRATEFLGAFSGLLSEKKDLKHIADSDPLTIHVYCFVPDENSHVEAVSMVESNIGAKLESKDVAFVRKVSPTKEMLRVTFKLPTEVLFSNVRKELPEPPPKRICLDNTGEEPGCYHLLNVKNTLVDILIGKMGKQKTKQQKMKQQLKQMKSNKIPGVFKVAGARSLKARAKAKAVAGELKKLNETVRSQVAEVDEQLSLLQEQLFQSSDNNKVDDKLSEENSQESEKLTKVPPKVLKESETTETMDKLDDMQLS</sequence>
<dbReference type="GO" id="GO:0002939">
    <property type="term" value="P:tRNA N1-guanine methylation"/>
    <property type="evidence" value="ECO:0007669"/>
    <property type="project" value="TreeGrafter"/>
</dbReference>
<evidence type="ECO:0000256" key="11">
    <source>
        <dbReference type="HAMAP-Rule" id="MF_03152"/>
    </source>
</evidence>
<feature type="region of interest" description="Disordered" evidence="12">
    <location>
        <begin position="602"/>
        <end position="646"/>
    </location>
</feature>
<protein>
    <recommendedName>
        <fullName evidence="11">tRNA (guanine(37)-N1)-methyltransferase</fullName>
        <ecNumber evidence="11">2.1.1.228</ecNumber>
    </recommendedName>
    <alternativeName>
        <fullName evidence="11">M1G-methyltransferase</fullName>
    </alternativeName>
    <alternativeName>
        <fullName evidence="11">tRNA [GM37] methyltransferase</fullName>
    </alternativeName>
    <alternativeName>
        <fullName evidence="11">tRNA methyltransferase 5 homolog</fullName>
    </alternativeName>
</protein>